<organism evidence="1 2">
    <name type="scientific">Candidatus Muproteobacteria bacterium RBG_16_65_34</name>
    <dbReference type="NCBI Taxonomy" id="1817760"/>
    <lineage>
        <taxon>Bacteria</taxon>
        <taxon>Pseudomonadati</taxon>
        <taxon>Pseudomonadota</taxon>
        <taxon>Candidatus Muproteobacteria</taxon>
    </lineage>
</organism>
<evidence type="ECO:0000313" key="2">
    <source>
        <dbReference type="Proteomes" id="UP000178885"/>
    </source>
</evidence>
<proteinExistence type="predicted"/>
<reference evidence="1 2" key="1">
    <citation type="journal article" date="2016" name="Nat. Commun.">
        <title>Thousands of microbial genomes shed light on interconnected biogeochemical processes in an aquifer system.</title>
        <authorList>
            <person name="Anantharaman K."/>
            <person name="Brown C.T."/>
            <person name="Hug L.A."/>
            <person name="Sharon I."/>
            <person name="Castelle C.J."/>
            <person name="Probst A.J."/>
            <person name="Thomas B.C."/>
            <person name="Singh A."/>
            <person name="Wilkins M.J."/>
            <person name="Karaoz U."/>
            <person name="Brodie E.L."/>
            <person name="Williams K.H."/>
            <person name="Hubbard S.S."/>
            <person name="Banfield J.F."/>
        </authorList>
    </citation>
    <scope>NUCLEOTIDE SEQUENCE [LARGE SCALE GENOMIC DNA]</scope>
</reference>
<comment type="caution">
    <text evidence="1">The sequence shown here is derived from an EMBL/GenBank/DDBJ whole genome shotgun (WGS) entry which is preliminary data.</text>
</comment>
<evidence type="ECO:0000313" key="1">
    <source>
        <dbReference type="EMBL" id="OGI47979.1"/>
    </source>
</evidence>
<sequence length="116" mass="12872">MNAPKIQTAVPLRRYRLGAYTAVVLGEIESSDGIEYRYILALVREGEARPRVYVTAEKNPRARAREGAHRMRVIAEALEEDRGSSDRWGDPDVFAAEGLSLVAGMLGLAEQAQRLM</sequence>
<protein>
    <submittedName>
        <fullName evidence="1">Uncharacterized protein</fullName>
    </submittedName>
</protein>
<name>A0A1F6TSE7_9PROT</name>
<dbReference type="EMBL" id="MFSU01000040">
    <property type="protein sequence ID" value="OGI47979.1"/>
    <property type="molecule type" value="Genomic_DNA"/>
</dbReference>
<accession>A0A1F6TSE7</accession>
<dbReference type="Proteomes" id="UP000178885">
    <property type="component" value="Unassembled WGS sequence"/>
</dbReference>
<dbReference type="AlphaFoldDB" id="A0A1F6TSE7"/>
<gene>
    <name evidence="1" type="ORF">A2151_05105</name>
</gene>